<evidence type="ECO:0000313" key="2">
    <source>
        <dbReference type="EMBL" id="AEO53464.1"/>
    </source>
</evidence>
<feature type="compositionally biased region" description="Pro residues" evidence="1">
    <location>
        <begin position="222"/>
        <end position="231"/>
    </location>
</feature>
<dbReference type="InParanoid" id="G2Q2P5"/>
<dbReference type="HOGENOM" id="CLU_514062_0_0_1"/>
<feature type="compositionally biased region" description="Acidic residues" evidence="1">
    <location>
        <begin position="277"/>
        <end position="303"/>
    </location>
</feature>
<dbReference type="AlphaFoldDB" id="G2Q2P5"/>
<dbReference type="PANTHER" id="PTHR47543:SF2">
    <property type="entry name" value="RNA POLYMERASE II TRANSCRIPTION FACTOR SIII SUBUNIT A"/>
    <property type="match status" value="1"/>
</dbReference>
<feature type="compositionally biased region" description="Basic and acidic residues" evidence="1">
    <location>
        <begin position="336"/>
        <end position="351"/>
    </location>
</feature>
<feature type="region of interest" description="Disordered" evidence="1">
    <location>
        <begin position="217"/>
        <end position="530"/>
    </location>
</feature>
<feature type="region of interest" description="Disordered" evidence="1">
    <location>
        <begin position="136"/>
        <end position="165"/>
    </location>
</feature>
<evidence type="ECO:0000256" key="1">
    <source>
        <dbReference type="SAM" id="MobiDB-lite"/>
    </source>
</evidence>
<organism evidence="2 3">
    <name type="scientific">Thermothelomyces thermophilus (strain ATCC 42464 / BCRC 31852 / DSM 1799)</name>
    <name type="common">Sporotrichum thermophile</name>
    <dbReference type="NCBI Taxonomy" id="573729"/>
    <lineage>
        <taxon>Eukaryota</taxon>
        <taxon>Fungi</taxon>
        <taxon>Dikarya</taxon>
        <taxon>Ascomycota</taxon>
        <taxon>Pezizomycotina</taxon>
        <taxon>Sordariomycetes</taxon>
        <taxon>Sordariomycetidae</taxon>
        <taxon>Sordariales</taxon>
        <taxon>Chaetomiaceae</taxon>
        <taxon>Thermothelomyces</taxon>
    </lineage>
</organism>
<feature type="compositionally biased region" description="Low complexity" evidence="1">
    <location>
        <begin position="467"/>
        <end position="480"/>
    </location>
</feature>
<dbReference type="eggNOG" id="ENOG502SF7P">
    <property type="taxonomic scope" value="Eukaryota"/>
</dbReference>
<dbReference type="Pfam" id="PF06881">
    <property type="entry name" value="Elongin_A"/>
    <property type="match status" value="1"/>
</dbReference>
<feature type="compositionally biased region" description="Polar residues" evidence="1">
    <location>
        <begin position="377"/>
        <end position="398"/>
    </location>
</feature>
<proteinExistence type="predicted"/>
<dbReference type="OMA" id="DCWYDVY"/>
<dbReference type="GO" id="GO:0070449">
    <property type="term" value="C:elongin complex"/>
    <property type="evidence" value="ECO:0007669"/>
    <property type="project" value="InterPro"/>
</dbReference>
<reference evidence="2 3" key="1">
    <citation type="journal article" date="2011" name="Nat. Biotechnol.">
        <title>Comparative genomic analysis of the thermophilic biomass-degrading fungi Myceliophthora thermophila and Thielavia terrestris.</title>
        <authorList>
            <person name="Berka R.M."/>
            <person name="Grigoriev I.V."/>
            <person name="Otillar R."/>
            <person name="Salamov A."/>
            <person name="Grimwood J."/>
            <person name="Reid I."/>
            <person name="Ishmael N."/>
            <person name="John T."/>
            <person name="Darmond C."/>
            <person name="Moisan M.-C."/>
            <person name="Henrissat B."/>
            <person name="Coutinho P.M."/>
            <person name="Lombard V."/>
            <person name="Natvig D.O."/>
            <person name="Lindquist E."/>
            <person name="Schmutz J."/>
            <person name="Lucas S."/>
            <person name="Harris P."/>
            <person name="Powlowski J."/>
            <person name="Bellemare A."/>
            <person name="Taylor D."/>
            <person name="Butler G."/>
            <person name="de Vries R.P."/>
            <person name="Allijn I.E."/>
            <person name="van den Brink J."/>
            <person name="Ushinsky S."/>
            <person name="Storms R."/>
            <person name="Powell A.J."/>
            <person name="Paulsen I.T."/>
            <person name="Elbourne L.D.H."/>
            <person name="Baker S.E."/>
            <person name="Magnuson J."/>
            <person name="LaBoissiere S."/>
            <person name="Clutterbuck A.J."/>
            <person name="Martinez D."/>
            <person name="Wogulis M."/>
            <person name="de Leon A.L."/>
            <person name="Rey M.W."/>
            <person name="Tsang A."/>
        </authorList>
    </citation>
    <scope>NUCLEOTIDE SEQUENCE [LARGE SCALE GENOMIC DNA]</scope>
    <source>
        <strain evidence="3">ATCC 42464 / BCRC 31852 / DSM 1799</strain>
    </source>
</reference>
<dbReference type="OrthoDB" id="21513at2759"/>
<feature type="compositionally biased region" description="Low complexity" evidence="1">
    <location>
        <begin position="308"/>
        <end position="326"/>
    </location>
</feature>
<dbReference type="RefSeq" id="XP_003658709.1">
    <property type="nucleotide sequence ID" value="XM_003658661.1"/>
</dbReference>
<name>G2Q2P5_THET4</name>
<dbReference type="KEGG" id="mtm:MYCTH_2294814"/>
<gene>
    <name evidence="2" type="ORF">MYCTH_2294814</name>
</gene>
<dbReference type="InterPro" id="IPR010684">
    <property type="entry name" value="RNA_pol_II_trans_fac_SIII_A"/>
</dbReference>
<sequence>MTEPRAAAHVTNGFRPALETCLGPRSLADMCLRVALNNVRHIQSLGNLPPQYTGPILRHVKTAEQLHQLELNSDDIYDQTAAHWMRIIKDKFPELASQHNFVPQKRKSWHKVYDKYEKLQEEQIAAATEKLKQGLAAQTQQQQSRKSTIISSKESVGLRRPKAKPGYSLVSKKQDFFSKTRTQLRMEAGRFRTNPLASRTSQIKKAPAAMIEEARIKSQPSLVPPPPPLRPDLPSKPTAVGSGGITSREEKEARLLQVKNAGRTKPEAGENVLRFSDDEDDEDTKLNEDDDLFGDFADPEFDDVSNGSQSQKAVASSASSPSRTASIKPLLVPEQPTKHLRDPVKVGDKQPVKRRRSVEEADAEQPTKHRRSHEETTTPMLSASNKASTLPSLAPQQSAKRRPKGLSAAPGANKGIAFKPASRAVINPAIKTVPKPASKEGAESKPSSRPAVNPSTGSRSHRGVPMTAPSASRSRSASTSGDELTADHGRRATRCGSQDPVESLSGLPVRAMQPANRYPILRPSPKLKNS</sequence>
<dbReference type="VEuPathDB" id="FungiDB:MYCTH_2294814"/>
<dbReference type="Proteomes" id="UP000007322">
    <property type="component" value="Chromosome 1"/>
</dbReference>
<protein>
    <recommendedName>
        <fullName evidence="4">Elongin-A</fullName>
    </recommendedName>
</protein>
<dbReference type="GeneID" id="11505717"/>
<dbReference type="GO" id="GO:0006368">
    <property type="term" value="P:transcription elongation by RNA polymerase II"/>
    <property type="evidence" value="ECO:0007669"/>
    <property type="project" value="InterPro"/>
</dbReference>
<keyword evidence="3" id="KW-1185">Reference proteome</keyword>
<evidence type="ECO:0008006" key="4">
    <source>
        <dbReference type="Google" id="ProtNLM"/>
    </source>
</evidence>
<dbReference type="STRING" id="573729.G2Q2P5"/>
<dbReference type="EMBL" id="CP003002">
    <property type="protein sequence ID" value="AEO53464.1"/>
    <property type="molecule type" value="Genomic_DNA"/>
</dbReference>
<accession>G2Q2P5</accession>
<dbReference type="Gene3D" id="6.10.250.3180">
    <property type="match status" value="1"/>
</dbReference>
<evidence type="ECO:0000313" key="3">
    <source>
        <dbReference type="Proteomes" id="UP000007322"/>
    </source>
</evidence>
<dbReference type="PANTHER" id="PTHR47543">
    <property type="entry name" value="OS08G0169600 PROTEIN"/>
    <property type="match status" value="1"/>
</dbReference>
<feature type="compositionally biased region" description="Low complexity" evidence="1">
    <location>
        <begin position="136"/>
        <end position="153"/>
    </location>
</feature>